<feature type="region of interest" description="Disordered" evidence="9">
    <location>
        <begin position="1139"/>
        <end position="1167"/>
    </location>
</feature>
<name>A0A6P5LZQ6_PHACI</name>
<feature type="transmembrane region" description="Helical" evidence="10">
    <location>
        <begin position="92"/>
        <end position="113"/>
    </location>
</feature>
<evidence type="ECO:0000256" key="1">
    <source>
        <dbReference type="ARBA" id="ARBA00004141"/>
    </source>
</evidence>
<evidence type="ECO:0000256" key="7">
    <source>
        <dbReference type="ARBA" id="ARBA00023136"/>
    </source>
</evidence>
<evidence type="ECO:0000256" key="6">
    <source>
        <dbReference type="ARBA" id="ARBA00023065"/>
    </source>
</evidence>
<dbReference type="GO" id="GO:0005886">
    <property type="term" value="C:plasma membrane"/>
    <property type="evidence" value="ECO:0007669"/>
    <property type="project" value="TreeGrafter"/>
</dbReference>
<sequence>MTLLPQNATWIYAYTGSADHTNWKTYFGRIFTHSKNLPKIVLGLCVINIFGAFLKIKLKDSLFPLPIILFLVGCAFEMLSFSSFKVQRYTELVQWMDPVIFINLFTPVIIFSVSFETDFYMLQKLFWQIFILTVPGFFLNYALVDWYLRAVNKLALGNTSRVLFAIILVCTDPMLTASSIRNLGLSKGLTHLIKGECMLMAALADNTFRITLEVADRYYENLSTTLSINIINEIMKKFLGSIAFGFVNYKIFKFSLRNIFSDDVSEGMLSFSLIYINFYVAEWSGMSGIISLSVSALLLNSSSFKPGFDLFLFKFWKTVRFFASLMVFTLVGMLIPAYAYLYVSFSDIYYTVHLYFTLIVIRILVFLILSPILSRLGYGFTWRWAFTIVWSEMRGLLNINMALILSYTDNSIGSQREKSQILLHGVTVCLITLLMNSITLPRAVIHLGIRDITLTKRKSLYYTVQHFQEITKIAASALRFDRDLANADWNLVDKKITFQNPYKLTPEDAEQKIKCPSCNKEMGEASVSTEIMELARIRLLSAQIASYERQYTSEILSQNAVKVLVGAAGSFGDKKGEFMSFQTIQAYAEKKKIFNIFRKILLNWVYNTKKEKGVLPKTPILVFCHKIVFSDEFEYTGYLVIMLSMAPLVISLLPRLNAIYDKEVKVINNTFILFYVMEAIFKIIAMRKRFFLHSWNICELAITLIDIIGEITIERKNEIFDHLSNSMIFIKVVRFLRIFRIIKLITPMLLQVMDKKMSHQLSFTYAILKGYVQGEADIACIIDQIASCKSAAQVLRNRVSKNAENAMKELGYLEYDHPEIAITMKTKEEINTLLNMASEILRSLESKGIINRTEGSEINKMIIARKREVYDFEPVVRLPSLDEVLYHVPWLSKSKTHIDFIKKRVKVLTFDCGNNIFEEGDNLTGIYLIISGMIKRESSRPYFGIDQMVSETEQRSHVIYADYLIRGAIIGELNCLTNEPVKFTATCKTVVETYFIPKYHLYETFKECCPSIEYKIWLKLALGVGVQKVKEILAYEDWTYNLQLQLCNVYVRDVPIDSKADIYDETVSYVILVYGSAKDCQLQKMYFAPKLIPKTCHQIQGTAKITKMLIIQTSVNLKKCKNSTKQYVPICKHAIKRKPNAGRVKSTTDSISERDLPSKTPGHLHKHMKDCPTDIRVNLEALESS</sequence>
<dbReference type="GeneID" id="110222241"/>
<evidence type="ECO:0000256" key="3">
    <source>
        <dbReference type="ARBA" id="ARBA00022692"/>
    </source>
</evidence>
<dbReference type="InterPro" id="IPR014710">
    <property type="entry name" value="RmlC-like_jellyroll"/>
</dbReference>
<dbReference type="Proteomes" id="UP000515140">
    <property type="component" value="Unplaced"/>
</dbReference>
<keyword evidence="7 10" id="KW-0472">Membrane</keyword>
<dbReference type="PANTHER" id="PTHR10110">
    <property type="entry name" value="SODIUM/HYDROGEN EXCHANGER"/>
    <property type="match status" value="1"/>
</dbReference>
<dbReference type="RefSeq" id="XP_020862823.1">
    <property type="nucleotide sequence ID" value="XM_021007164.1"/>
</dbReference>
<dbReference type="InterPro" id="IPR018422">
    <property type="entry name" value="Cation/H_exchanger_CPA1"/>
</dbReference>
<feature type="transmembrane region" description="Helical" evidence="10">
    <location>
        <begin position="666"/>
        <end position="685"/>
    </location>
</feature>
<evidence type="ECO:0000256" key="5">
    <source>
        <dbReference type="ARBA" id="ARBA00023053"/>
    </source>
</evidence>
<keyword evidence="2" id="KW-0813">Transport</keyword>
<feature type="transmembrane region" description="Helical" evidence="10">
    <location>
        <begin position="276"/>
        <end position="300"/>
    </location>
</feature>
<dbReference type="GO" id="GO:0015385">
    <property type="term" value="F:sodium:proton antiporter activity"/>
    <property type="evidence" value="ECO:0007669"/>
    <property type="project" value="InterPro"/>
</dbReference>
<keyword evidence="8" id="KW-0739">Sodium transport</keyword>
<feature type="transmembrane region" description="Helical" evidence="10">
    <location>
        <begin position="381"/>
        <end position="401"/>
    </location>
</feature>
<dbReference type="InParanoid" id="A0A6P5LZQ6"/>
<dbReference type="PROSITE" id="PS50042">
    <property type="entry name" value="CNMP_BINDING_3"/>
    <property type="match status" value="1"/>
</dbReference>
<dbReference type="GO" id="GO:0015386">
    <property type="term" value="F:potassium:proton antiporter activity"/>
    <property type="evidence" value="ECO:0007669"/>
    <property type="project" value="TreeGrafter"/>
</dbReference>
<dbReference type="Pfam" id="PF00520">
    <property type="entry name" value="Ion_trans"/>
    <property type="match status" value="1"/>
</dbReference>
<keyword evidence="3 10" id="KW-0812">Transmembrane</keyword>
<organism evidence="12 13">
    <name type="scientific">Phascolarctos cinereus</name>
    <name type="common">Koala</name>
    <dbReference type="NCBI Taxonomy" id="38626"/>
    <lineage>
        <taxon>Eukaryota</taxon>
        <taxon>Metazoa</taxon>
        <taxon>Chordata</taxon>
        <taxon>Craniata</taxon>
        <taxon>Vertebrata</taxon>
        <taxon>Euteleostomi</taxon>
        <taxon>Mammalia</taxon>
        <taxon>Metatheria</taxon>
        <taxon>Diprotodontia</taxon>
        <taxon>Phascolarctidae</taxon>
        <taxon>Phascolarctos</taxon>
    </lineage>
</organism>
<keyword evidence="4 10" id="KW-1133">Transmembrane helix</keyword>
<dbReference type="FunFam" id="2.60.120.10:FF:000067">
    <property type="entry name" value="Solute carrier family 9 member C1"/>
    <property type="match status" value="1"/>
</dbReference>
<evidence type="ECO:0000256" key="8">
    <source>
        <dbReference type="ARBA" id="ARBA00023201"/>
    </source>
</evidence>
<feature type="transmembrane region" description="Helical" evidence="10">
    <location>
        <begin position="37"/>
        <end position="56"/>
    </location>
</feature>
<dbReference type="InterPro" id="IPR000595">
    <property type="entry name" value="cNMP-bd_dom"/>
</dbReference>
<keyword evidence="6" id="KW-0406">Ion transport</keyword>
<keyword evidence="5" id="KW-0915">Sodium</keyword>
<feature type="transmembrane region" description="Helical" evidence="10">
    <location>
        <begin position="421"/>
        <end position="440"/>
    </location>
</feature>
<protein>
    <submittedName>
        <fullName evidence="13">Sodium/hydrogen exchanger 10</fullName>
    </submittedName>
</protein>
<dbReference type="InterPro" id="IPR018490">
    <property type="entry name" value="cNMP-bd_dom_sf"/>
</dbReference>
<evidence type="ECO:0000256" key="2">
    <source>
        <dbReference type="ARBA" id="ARBA00022448"/>
    </source>
</evidence>
<dbReference type="KEGG" id="pcw:110222241"/>
<dbReference type="InterPro" id="IPR005821">
    <property type="entry name" value="Ion_trans_dom"/>
</dbReference>
<dbReference type="InterPro" id="IPR027359">
    <property type="entry name" value="Volt_channel_dom_sf"/>
</dbReference>
<dbReference type="SUPFAM" id="SSF51206">
    <property type="entry name" value="cAMP-binding domain-like"/>
    <property type="match status" value="1"/>
</dbReference>
<evidence type="ECO:0000259" key="11">
    <source>
        <dbReference type="PROSITE" id="PS50042"/>
    </source>
</evidence>
<gene>
    <name evidence="13" type="primary">SLC9C1</name>
</gene>
<dbReference type="InterPro" id="IPR006153">
    <property type="entry name" value="Cation/H_exchanger_TM"/>
</dbReference>
<dbReference type="AlphaFoldDB" id="A0A6P5LZQ6"/>
<feature type="transmembrane region" description="Helical" evidence="10">
    <location>
        <begin position="125"/>
        <end position="144"/>
    </location>
</feature>
<evidence type="ECO:0000256" key="9">
    <source>
        <dbReference type="SAM" id="MobiDB-lite"/>
    </source>
</evidence>
<accession>A0A6P5LZQ6</accession>
<feature type="transmembrane region" description="Helical" evidence="10">
    <location>
        <begin position="321"/>
        <end position="342"/>
    </location>
</feature>
<dbReference type="Gene3D" id="1.20.120.350">
    <property type="entry name" value="Voltage-gated potassium channels. Chain C"/>
    <property type="match status" value="1"/>
</dbReference>
<keyword evidence="12" id="KW-1185">Reference proteome</keyword>
<dbReference type="CDD" id="cd00038">
    <property type="entry name" value="CAP_ED"/>
    <property type="match status" value="1"/>
</dbReference>
<evidence type="ECO:0000256" key="10">
    <source>
        <dbReference type="SAM" id="Phobius"/>
    </source>
</evidence>
<reference evidence="13" key="1">
    <citation type="submission" date="2025-08" db="UniProtKB">
        <authorList>
            <consortium name="RefSeq"/>
        </authorList>
    </citation>
    <scope>IDENTIFICATION</scope>
    <source>
        <tissue evidence="13">Spleen</tissue>
    </source>
</reference>
<dbReference type="FunCoup" id="A0A6P5LZQ6">
    <property type="interactions" value="115"/>
</dbReference>
<dbReference type="Pfam" id="PF00027">
    <property type="entry name" value="cNMP_binding"/>
    <property type="match status" value="1"/>
</dbReference>
<dbReference type="CTD" id="285335"/>
<dbReference type="Pfam" id="PF00999">
    <property type="entry name" value="Na_H_Exchanger"/>
    <property type="match status" value="1"/>
</dbReference>
<dbReference type="SUPFAM" id="SSF81324">
    <property type="entry name" value="Voltage-gated potassium channels"/>
    <property type="match status" value="1"/>
</dbReference>
<dbReference type="GO" id="GO:0051453">
    <property type="term" value="P:regulation of intracellular pH"/>
    <property type="evidence" value="ECO:0007669"/>
    <property type="project" value="TreeGrafter"/>
</dbReference>
<dbReference type="GO" id="GO:0098719">
    <property type="term" value="P:sodium ion import across plasma membrane"/>
    <property type="evidence" value="ECO:0007669"/>
    <property type="project" value="TreeGrafter"/>
</dbReference>
<feature type="transmembrane region" description="Helical" evidence="10">
    <location>
        <begin position="62"/>
        <end position="80"/>
    </location>
</feature>
<dbReference type="GO" id="GO:0005216">
    <property type="term" value="F:monoatomic ion channel activity"/>
    <property type="evidence" value="ECO:0007669"/>
    <property type="project" value="InterPro"/>
</dbReference>
<comment type="subcellular location">
    <subcellularLocation>
        <location evidence="1">Membrane</location>
        <topology evidence="1">Multi-pass membrane protein</topology>
    </subcellularLocation>
</comment>
<dbReference type="Gene3D" id="2.60.120.10">
    <property type="entry name" value="Jelly Rolls"/>
    <property type="match status" value="1"/>
</dbReference>
<feature type="transmembrane region" description="Helical" evidence="10">
    <location>
        <begin position="635"/>
        <end position="654"/>
    </location>
</feature>
<proteinExistence type="predicted"/>
<evidence type="ECO:0000313" key="12">
    <source>
        <dbReference type="Proteomes" id="UP000515140"/>
    </source>
</evidence>
<feature type="transmembrane region" description="Helical" evidence="10">
    <location>
        <begin position="348"/>
        <end position="369"/>
    </location>
</feature>
<feature type="domain" description="Cyclic nucleotide-binding" evidence="11">
    <location>
        <begin position="910"/>
        <end position="998"/>
    </location>
</feature>
<evidence type="ECO:0000313" key="13">
    <source>
        <dbReference type="RefSeq" id="XP_020862823.1"/>
    </source>
</evidence>
<evidence type="ECO:0000256" key="4">
    <source>
        <dbReference type="ARBA" id="ARBA00022989"/>
    </source>
</evidence>
<dbReference type="PANTHER" id="PTHR10110:SF87">
    <property type="entry name" value="SODIUM_HYDROGEN EXCHANGER 10"/>
    <property type="match status" value="1"/>
</dbReference>